<evidence type="ECO:0000313" key="7">
    <source>
        <dbReference type="EMBL" id="VCU69890.1"/>
    </source>
</evidence>
<proteinExistence type="inferred from homology"/>
<comment type="similarity">
    <text evidence="4">Belongs to the BamE family.</text>
</comment>
<dbReference type="Proteomes" id="UP000277294">
    <property type="component" value="Unassembled WGS sequence"/>
</dbReference>
<keyword evidence="3 4" id="KW-0998">Cell outer membrane</keyword>
<dbReference type="GO" id="GO:1990063">
    <property type="term" value="C:Bam protein complex"/>
    <property type="evidence" value="ECO:0007669"/>
    <property type="project" value="TreeGrafter"/>
</dbReference>
<comment type="function">
    <text evidence="4">Part of the outer membrane protein assembly complex, which is involved in assembly and insertion of beta-barrel proteins into the outer membrane.</text>
</comment>
<dbReference type="AlphaFoldDB" id="A0A3P4B2F9"/>
<evidence type="ECO:0000256" key="5">
    <source>
        <dbReference type="SAM" id="MobiDB-lite"/>
    </source>
</evidence>
<dbReference type="GO" id="GO:0051205">
    <property type="term" value="P:protein insertion into membrane"/>
    <property type="evidence" value="ECO:0007669"/>
    <property type="project" value="UniProtKB-UniRule"/>
</dbReference>
<evidence type="ECO:0000313" key="8">
    <source>
        <dbReference type="Proteomes" id="UP000277294"/>
    </source>
</evidence>
<feature type="region of interest" description="Disordered" evidence="5">
    <location>
        <begin position="118"/>
        <end position="175"/>
    </location>
</feature>
<evidence type="ECO:0000256" key="3">
    <source>
        <dbReference type="ARBA" id="ARBA00023237"/>
    </source>
</evidence>
<name>A0A3P4B2F9_9BURK</name>
<sequence>MPNALTSIIHGRAGFLRRLAPAALLGLAACSTVNNYVPGFIKPYRADIQQGNWLTQEQIELLRPGMTREQVRFALGSPTLTSVFHADRWDYPYLFTPGNGPTEERKFTVYFAGDRLERWSGDPQPSRQPFQQKDTRKPLSATPATANPEGAPTPTVDGNAAPTGLDPSAPPSPAP</sequence>
<organism evidence="7 8">
    <name type="scientific">Pigmentiphaga humi</name>
    <dbReference type="NCBI Taxonomy" id="2478468"/>
    <lineage>
        <taxon>Bacteria</taxon>
        <taxon>Pseudomonadati</taxon>
        <taxon>Pseudomonadota</taxon>
        <taxon>Betaproteobacteria</taxon>
        <taxon>Burkholderiales</taxon>
        <taxon>Alcaligenaceae</taxon>
        <taxon>Pigmentiphaga</taxon>
    </lineage>
</organism>
<keyword evidence="2 4" id="KW-0472">Membrane</keyword>
<dbReference type="Gene3D" id="3.30.1450.10">
    <property type="match status" value="1"/>
</dbReference>
<accession>A0A3P4B2F9</accession>
<evidence type="ECO:0000259" key="6">
    <source>
        <dbReference type="Pfam" id="PF04355"/>
    </source>
</evidence>
<dbReference type="InterPro" id="IPR007450">
    <property type="entry name" value="BamE_dom"/>
</dbReference>
<dbReference type="PANTHER" id="PTHR37482">
    <property type="entry name" value="OUTER MEMBRANE PROTEIN ASSEMBLY FACTOR BAME"/>
    <property type="match status" value="1"/>
</dbReference>
<feature type="domain" description="Outer membrane protein assembly factor BamE" evidence="6">
    <location>
        <begin position="51"/>
        <end position="120"/>
    </location>
</feature>
<dbReference type="InterPro" id="IPR037873">
    <property type="entry name" value="BamE-like"/>
</dbReference>
<evidence type="ECO:0000256" key="1">
    <source>
        <dbReference type="ARBA" id="ARBA00022729"/>
    </source>
</evidence>
<dbReference type="Pfam" id="PF04355">
    <property type="entry name" value="BamE"/>
    <property type="match status" value="1"/>
</dbReference>
<keyword evidence="8" id="KW-1185">Reference proteome</keyword>
<keyword evidence="1 4" id="KW-0732">Signal</keyword>
<evidence type="ECO:0000256" key="4">
    <source>
        <dbReference type="HAMAP-Rule" id="MF_00925"/>
    </source>
</evidence>
<evidence type="ECO:0000256" key="2">
    <source>
        <dbReference type="ARBA" id="ARBA00023136"/>
    </source>
</evidence>
<reference evidence="7 8" key="1">
    <citation type="submission" date="2018-10" db="EMBL/GenBank/DDBJ databases">
        <authorList>
            <person name="Criscuolo A."/>
        </authorList>
    </citation>
    <scope>NUCLEOTIDE SEQUENCE [LARGE SCALE GENOMIC DNA]</scope>
    <source>
        <strain evidence="7">DnA1</strain>
    </source>
</reference>
<dbReference type="InterPro" id="IPR026592">
    <property type="entry name" value="BamE"/>
</dbReference>
<dbReference type="PANTHER" id="PTHR37482:SF1">
    <property type="entry name" value="OUTER MEMBRANE PROTEIN ASSEMBLY FACTOR BAME"/>
    <property type="match status" value="1"/>
</dbReference>
<comment type="subunit">
    <text evidence="4">Part of the Bam complex.</text>
</comment>
<dbReference type="EMBL" id="UWPJ01000016">
    <property type="protein sequence ID" value="VCU69890.1"/>
    <property type="molecule type" value="Genomic_DNA"/>
</dbReference>
<dbReference type="GO" id="GO:0030674">
    <property type="term" value="F:protein-macromolecule adaptor activity"/>
    <property type="evidence" value="ECO:0007669"/>
    <property type="project" value="TreeGrafter"/>
</dbReference>
<feature type="compositionally biased region" description="Polar residues" evidence="5">
    <location>
        <begin position="123"/>
        <end position="132"/>
    </location>
</feature>
<dbReference type="GO" id="GO:0043165">
    <property type="term" value="P:Gram-negative-bacterium-type cell outer membrane assembly"/>
    <property type="evidence" value="ECO:0007669"/>
    <property type="project" value="UniProtKB-UniRule"/>
</dbReference>
<protein>
    <recommendedName>
        <fullName evidence="4">Outer membrane protein assembly factor BamE</fullName>
    </recommendedName>
</protein>
<comment type="subcellular location">
    <subcellularLocation>
        <location evidence="4">Cell outer membrane</location>
    </subcellularLocation>
</comment>
<dbReference type="HAMAP" id="MF_00925">
    <property type="entry name" value="OM_assembly_BamE"/>
    <property type="match status" value="1"/>
</dbReference>
<gene>
    <name evidence="4 7" type="primary">bamE</name>
    <name evidence="7" type="ORF">PIGHUM_01955</name>
</gene>